<keyword evidence="1" id="KW-0812">Transmembrane</keyword>
<evidence type="ECO:0000313" key="2">
    <source>
        <dbReference type="EMBL" id="MBW85614.1"/>
    </source>
</evidence>
<proteinExistence type="predicted"/>
<keyword evidence="1" id="KW-0472">Membrane</keyword>
<protein>
    <submittedName>
        <fullName evidence="2">Uncharacterized protein</fullName>
    </submittedName>
</protein>
<dbReference type="AlphaFoldDB" id="A0A2P2IWL8"/>
<evidence type="ECO:0000256" key="1">
    <source>
        <dbReference type="SAM" id="Phobius"/>
    </source>
</evidence>
<accession>A0A2P2IWL8</accession>
<reference evidence="2" key="1">
    <citation type="submission" date="2018-02" db="EMBL/GenBank/DDBJ databases">
        <title>Rhizophora mucronata_Transcriptome.</title>
        <authorList>
            <person name="Meera S.P."/>
            <person name="Sreeshan A."/>
            <person name="Augustine A."/>
        </authorList>
    </citation>
    <scope>NUCLEOTIDE SEQUENCE</scope>
    <source>
        <tissue evidence="2">Leaf</tissue>
    </source>
</reference>
<keyword evidence="1" id="KW-1133">Transmembrane helix</keyword>
<organism evidence="2">
    <name type="scientific">Rhizophora mucronata</name>
    <name type="common">Asiatic mangrove</name>
    <dbReference type="NCBI Taxonomy" id="61149"/>
    <lineage>
        <taxon>Eukaryota</taxon>
        <taxon>Viridiplantae</taxon>
        <taxon>Streptophyta</taxon>
        <taxon>Embryophyta</taxon>
        <taxon>Tracheophyta</taxon>
        <taxon>Spermatophyta</taxon>
        <taxon>Magnoliopsida</taxon>
        <taxon>eudicotyledons</taxon>
        <taxon>Gunneridae</taxon>
        <taxon>Pentapetalae</taxon>
        <taxon>rosids</taxon>
        <taxon>fabids</taxon>
        <taxon>Malpighiales</taxon>
        <taxon>Rhizophoraceae</taxon>
        <taxon>Rhizophora</taxon>
    </lineage>
</organism>
<name>A0A2P2IWL8_RHIMU</name>
<feature type="transmembrane region" description="Helical" evidence="1">
    <location>
        <begin position="12"/>
        <end position="34"/>
    </location>
</feature>
<sequence>MLPTFSSMQFILVYLIYLSGYFMSDNNLCLLCALRFCKFNDQFMGLTFILVT</sequence>
<dbReference type="EMBL" id="GGEC01005131">
    <property type="protein sequence ID" value="MBW85614.1"/>
    <property type="molecule type" value="Transcribed_RNA"/>
</dbReference>